<evidence type="ECO:0000313" key="2">
    <source>
        <dbReference type="EMBL" id="VFK57185.1"/>
    </source>
</evidence>
<keyword evidence="1" id="KW-0812">Transmembrane</keyword>
<reference evidence="2" key="1">
    <citation type="submission" date="2019-02" db="EMBL/GenBank/DDBJ databases">
        <authorList>
            <person name="Gruber-Vodicka R. H."/>
            <person name="Seah K. B. B."/>
        </authorList>
    </citation>
    <scope>NUCLEOTIDE SEQUENCE</scope>
    <source>
        <strain evidence="2">BECK_BY1</strain>
    </source>
</reference>
<organism evidence="2">
    <name type="scientific">Candidatus Kentrum sp. TUN</name>
    <dbReference type="NCBI Taxonomy" id="2126343"/>
    <lineage>
        <taxon>Bacteria</taxon>
        <taxon>Pseudomonadati</taxon>
        <taxon>Pseudomonadota</taxon>
        <taxon>Gammaproteobacteria</taxon>
        <taxon>Candidatus Kentrum</taxon>
    </lineage>
</organism>
<accession>A0A450ZTU1</accession>
<dbReference type="EMBL" id="CAADFX010000060">
    <property type="protein sequence ID" value="VFK57185.1"/>
    <property type="molecule type" value="Genomic_DNA"/>
</dbReference>
<proteinExistence type="predicted"/>
<name>A0A450ZTU1_9GAMM</name>
<protein>
    <submittedName>
        <fullName evidence="2">Uncharacterized protein</fullName>
    </submittedName>
</protein>
<dbReference type="AlphaFoldDB" id="A0A450ZTU1"/>
<evidence type="ECO:0000256" key="1">
    <source>
        <dbReference type="SAM" id="Phobius"/>
    </source>
</evidence>
<sequence>MPKKRVFLLTSTTLAVYRQQAKNLVRSHVFENSQAGLEAFTDYLDSDPWTPICFLVDLVHEEFRVERIPHVFGPDRRALVGNRQGRLFRNTPYRHAVFQGRETAGRRDDIVLFAAVTRPEVLQRWLDPITRRKVPLVGIYSLPILSKRLLLRIQEMPASGGSDYVLLVHCNVDGGLRQSFFYRQHLKMSRLAVASSPGGADDVAPDYIPGEVEKVHRYLGGVRLLSEAYPLVVYFLGDARTLMYLAQHATELPNTRYRFVDVAEVDVGIEISDDLRTSCTDPLCAGILIRAAPANHYASSDDIRYFRASQIRMAMYMSGLALLAVGIVWGMFQLSDILIMRQQTARLARQAEVYQDHYAYVSANSPEIPADGSALKAAVETAIALRKSKTTPYGMLLALSGVLDRKSDLEIQEIEWSVSTDPNAFVGADMVSIGSGTRSALLPGSSSKSWSDKMTVSDKMTANVYRIALIKGRIAAFSGDYRRAIALVKDFAKALSQLDPIGDVRIVEQPLNIGSEEALVGKADAAPGEANFVLRVVLPDKLSVVEGR</sequence>
<feature type="transmembrane region" description="Helical" evidence="1">
    <location>
        <begin position="313"/>
        <end position="332"/>
    </location>
</feature>
<keyword evidence="1" id="KW-0472">Membrane</keyword>
<keyword evidence="1" id="KW-1133">Transmembrane helix</keyword>
<gene>
    <name evidence="2" type="ORF">BECKTUN1418D_GA0071000_10607</name>
</gene>